<reference evidence="1" key="1">
    <citation type="submission" date="2018-05" db="EMBL/GenBank/DDBJ databases">
        <authorList>
            <person name="Lanie J.A."/>
            <person name="Ng W.-L."/>
            <person name="Kazmierczak K.M."/>
            <person name="Andrzejewski T.M."/>
            <person name="Davidsen T.M."/>
            <person name="Wayne K.J."/>
            <person name="Tettelin H."/>
            <person name="Glass J.I."/>
            <person name="Rusch D."/>
            <person name="Podicherti R."/>
            <person name="Tsui H.-C.T."/>
            <person name="Winkler M.E."/>
        </authorList>
    </citation>
    <scope>NUCLEOTIDE SEQUENCE</scope>
</reference>
<name>A0A382ZHL7_9ZZZZ</name>
<gene>
    <name evidence="1" type="ORF">METZ01_LOCUS447816</name>
</gene>
<dbReference type="AlphaFoldDB" id="A0A382ZHL7"/>
<accession>A0A382ZHL7</accession>
<dbReference type="EMBL" id="UINC01183966">
    <property type="protein sequence ID" value="SVD94962.1"/>
    <property type="molecule type" value="Genomic_DNA"/>
</dbReference>
<sequence>MINNDFNESAPILERGNLLCMGFGEQEFSWRLRQRVAKLQSHCFSFH</sequence>
<protein>
    <submittedName>
        <fullName evidence="1">Uncharacterized protein</fullName>
    </submittedName>
</protein>
<organism evidence="1">
    <name type="scientific">marine metagenome</name>
    <dbReference type="NCBI Taxonomy" id="408172"/>
    <lineage>
        <taxon>unclassified sequences</taxon>
        <taxon>metagenomes</taxon>
        <taxon>ecological metagenomes</taxon>
    </lineage>
</organism>
<evidence type="ECO:0000313" key="1">
    <source>
        <dbReference type="EMBL" id="SVD94962.1"/>
    </source>
</evidence>
<proteinExistence type="predicted"/>